<dbReference type="RefSeq" id="WP_097051365.1">
    <property type="nucleotide sequence ID" value="NZ_OBMM01000001.1"/>
</dbReference>
<evidence type="ECO:0000256" key="1">
    <source>
        <dbReference type="ARBA" id="ARBA00010876"/>
    </source>
</evidence>
<feature type="region of interest" description="Disordered" evidence="3">
    <location>
        <begin position="249"/>
        <end position="270"/>
    </location>
</feature>
<organism evidence="5 6">
    <name type="scientific">Thalassospira xiamenensis</name>
    <dbReference type="NCBI Taxonomy" id="220697"/>
    <lineage>
        <taxon>Bacteria</taxon>
        <taxon>Pseudomonadati</taxon>
        <taxon>Pseudomonadota</taxon>
        <taxon>Alphaproteobacteria</taxon>
        <taxon>Rhodospirillales</taxon>
        <taxon>Thalassospiraceae</taxon>
        <taxon>Thalassospira</taxon>
    </lineage>
</organism>
<protein>
    <submittedName>
        <fullName evidence="5">tRNA pseudouridine32 synthase / 23S rRNA pseudouridine746 synthase</fullName>
    </submittedName>
</protein>
<evidence type="ECO:0000313" key="6">
    <source>
        <dbReference type="Proteomes" id="UP000219068"/>
    </source>
</evidence>
<dbReference type="InterPro" id="IPR006145">
    <property type="entry name" value="PsdUridine_synth_RsuA/RluA"/>
</dbReference>
<dbReference type="InterPro" id="IPR050188">
    <property type="entry name" value="RluA_PseudoU_synthase"/>
</dbReference>
<dbReference type="GO" id="GO:0140098">
    <property type="term" value="F:catalytic activity, acting on RNA"/>
    <property type="evidence" value="ECO:0007669"/>
    <property type="project" value="UniProtKB-ARBA"/>
</dbReference>
<accession>A0A285RSJ8</accession>
<evidence type="ECO:0000313" key="5">
    <source>
        <dbReference type="EMBL" id="SOB97187.1"/>
    </source>
</evidence>
<dbReference type="GO" id="GO:0003723">
    <property type="term" value="F:RNA binding"/>
    <property type="evidence" value="ECO:0007669"/>
    <property type="project" value="InterPro"/>
</dbReference>
<dbReference type="Pfam" id="PF00849">
    <property type="entry name" value="PseudoU_synth_2"/>
    <property type="match status" value="1"/>
</dbReference>
<dbReference type="InterPro" id="IPR006224">
    <property type="entry name" value="PsdUridine_synth_RluA-like_CS"/>
</dbReference>
<name>A0A285RSJ8_9PROT</name>
<dbReference type="AlphaFoldDB" id="A0A285RSJ8"/>
<dbReference type="Proteomes" id="UP000219068">
    <property type="component" value="Unassembled WGS sequence"/>
</dbReference>
<keyword evidence="2" id="KW-0413">Isomerase</keyword>
<dbReference type="Gene3D" id="3.30.2350.10">
    <property type="entry name" value="Pseudouridine synthase"/>
    <property type="match status" value="1"/>
</dbReference>
<dbReference type="InterPro" id="IPR020103">
    <property type="entry name" value="PsdUridine_synth_cat_dom_sf"/>
</dbReference>
<evidence type="ECO:0000259" key="4">
    <source>
        <dbReference type="Pfam" id="PF00849"/>
    </source>
</evidence>
<sequence length="270" mass="29375">MPHPIAEDLIASVLHRDSNVIVLNKPPGLASHGGPKTYFHVDAYLPDLKFGIQPEPTLAHRLDRDTAGCLLLCRHPKSSKKITRLFTEKLIGKTYWAVVRGAVADDHGFIDAPIGKTNDESGWRMLVHEDGQPSKTEYQVLGRGKDEAGADNITWLALTPHTGRTHQLRVHLDHIGHPVLGDPFYGRGDEPPLFGQPPTLMLLSRQIVVPFHADREPVVVDAPPPELMRPGLSACGYVGDYAPHAASVDAQYGGDGSDAEGGQESFEGDD</sequence>
<reference evidence="5 6" key="1">
    <citation type="submission" date="2017-08" db="EMBL/GenBank/DDBJ databases">
        <authorList>
            <person name="de Groot N.N."/>
        </authorList>
    </citation>
    <scope>NUCLEOTIDE SEQUENCE [LARGE SCALE GENOMIC DNA]</scope>
    <source>
        <strain evidence="5 6">USBA 78</strain>
    </source>
</reference>
<evidence type="ECO:0000256" key="3">
    <source>
        <dbReference type="SAM" id="MobiDB-lite"/>
    </source>
</evidence>
<dbReference type="SUPFAM" id="SSF55120">
    <property type="entry name" value="Pseudouridine synthase"/>
    <property type="match status" value="1"/>
</dbReference>
<feature type="domain" description="Pseudouridine synthase RsuA/RluA-like" evidence="4">
    <location>
        <begin position="19"/>
        <end position="174"/>
    </location>
</feature>
<dbReference type="CDD" id="cd02869">
    <property type="entry name" value="PseudoU_synth_RluA_like"/>
    <property type="match status" value="1"/>
</dbReference>
<dbReference type="PANTHER" id="PTHR21600">
    <property type="entry name" value="MITOCHONDRIAL RNA PSEUDOURIDINE SYNTHASE"/>
    <property type="match status" value="1"/>
</dbReference>
<dbReference type="EMBL" id="OBMM01000001">
    <property type="protein sequence ID" value="SOB97187.1"/>
    <property type="molecule type" value="Genomic_DNA"/>
</dbReference>
<dbReference type="PANTHER" id="PTHR21600:SF44">
    <property type="entry name" value="RIBOSOMAL LARGE SUBUNIT PSEUDOURIDINE SYNTHASE D"/>
    <property type="match status" value="1"/>
</dbReference>
<evidence type="ECO:0000256" key="2">
    <source>
        <dbReference type="ARBA" id="ARBA00023235"/>
    </source>
</evidence>
<dbReference type="PROSITE" id="PS01129">
    <property type="entry name" value="PSI_RLU"/>
    <property type="match status" value="1"/>
</dbReference>
<gene>
    <name evidence="5" type="ORF">SAMN05428964_1012104</name>
</gene>
<dbReference type="GO" id="GO:0009982">
    <property type="term" value="F:pseudouridine synthase activity"/>
    <property type="evidence" value="ECO:0007669"/>
    <property type="project" value="InterPro"/>
</dbReference>
<comment type="similarity">
    <text evidence="1">Belongs to the pseudouridine synthase RluA family.</text>
</comment>
<proteinExistence type="inferred from homology"/>
<dbReference type="GO" id="GO:0000455">
    <property type="term" value="P:enzyme-directed rRNA pseudouridine synthesis"/>
    <property type="evidence" value="ECO:0007669"/>
    <property type="project" value="TreeGrafter"/>
</dbReference>